<reference evidence="1" key="1">
    <citation type="submission" date="2014-09" db="EMBL/GenBank/DDBJ databases">
        <authorList>
            <person name="Magalhaes I.L.F."/>
            <person name="Oliveira U."/>
            <person name="Santos F.R."/>
            <person name="Vidigal T.H.D.A."/>
            <person name="Brescovit A.D."/>
            <person name="Santos A.J."/>
        </authorList>
    </citation>
    <scope>NUCLEOTIDE SEQUENCE</scope>
    <source>
        <tissue evidence="1">Shoot tissue taken approximately 20 cm above the soil surface</tissue>
    </source>
</reference>
<name>A0A0A9FTH8_ARUDO</name>
<protein>
    <submittedName>
        <fullName evidence="1">Uncharacterized protein</fullName>
    </submittedName>
</protein>
<dbReference type="EMBL" id="GBRH01181736">
    <property type="protein sequence ID" value="JAE16160.1"/>
    <property type="molecule type" value="Transcribed_RNA"/>
</dbReference>
<reference evidence="1" key="2">
    <citation type="journal article" date="2015" name="Data Brief">
        <title>Shoot transcriptome of the giant reed, Arundo donax.</title>
        <authorList>
            <person name="Barrero R.A."/>
            <person name="Guerrero F.D."/>
            <person name="Moolhuijzen P."/>
            <person name="Goolsby J.A."/>
            <person name="Tidwell J."/>
            <person name="Bellgard S.E."/>
            <person name="Bellgard M.I."/>
        </authorList>
    </citation>
    <scope>NUCLEOTIDE SEQUENCE</scope>
    <source>
        <tissue evidence="1">Shoot tissue taken approximately 20 cm above the soil surface</tissue>
    </source>
</reference>
<evidence type="ECO:0000313" key="1">
    <source>
        <dbReference type="EMBL" id="JAE16160.1"/>
    </source>
</evidence>
<dbReference type="AlphaFoldDB" id="A0A0A9FTH8"/>
<sequence length="43" mass="4988">MSVLSPLDPYLSSDLLTYVQFFRLSRNLVFLLGVGCQHHRYSN</sequence>
<proteinExistence type="predicted"/>
<organism evidence="1">
    <name type="scientific">Arundo donax</name>
    <name type="common">Giant reed</name>
    <name type="synonym">Donax arundinaceus</name>
    <dbReference type="NCBI Taxonomy" id="35708"/>
    <lineage>
        <taxon>Eukaryota</taxon>
        <taxon>Viridiplantae</taxon>
        <taxon>Streptophyta</taxon>
        <taxon>Embryophyta</taxon>
        <taxon>Tracheophyta</taxon>
        <taxon>Spermatophyta</taxon>
        <taxon>Magnoliopsida</taxon>
        <taxon>Liliopsida</taxon>
        <taxon>Poales</taxon>
        <taxon>Poaceae</taxon>
        <taxon>PACMAD clade</taxon>
        <taxon>Arundinoideae</taxon>
        <taxon>Arundineae</taxon>
        <taxon>Arundo</taxon>
    </lineage>
</organism>
<accession>A0A0A9FTH8</accession>